<evidence type="ECO:0000313" key="1">
    <source>
        <dbReference type="EMBL" id="GLI35088.1"/>
    </source>
</evidence>
<gene>
    <name evidence="1" type="ORF">DAMNIGENAA_25210</name>
</gene>
<evidence type="ECO:0000313" key="2">
    <source>
        <dbReference type="Proteomes" id="UP001144372"/>
    </source>
</evidence>
<organism evidence="1 2">
    <name type="scientific">Desulforhabdus amnigena</name>
    <dbReference type="NCBI Taxonomy" id="40218"/>
    <lineage>
        <taxon>Bacteria</taxon>
        <taxon>Pseudomonadati</taxon>
        <taxon>Thermodesulfobacteriota</taxon>
        <taxon>Syntrophobacteria</taxon>
        <taxon>Syntrophobacterales</taxon>
        <taxon>Syntrophobacteraceae</taxon>
        <taxon>Desulforhabdus</taxon>
    </lineage>
</organism>
<name>A0A9W6FUG8_9BACT</name>
<protein>
    <recommendedName>
        <fullName evidence="3">Fe/B12 periplasmic-binding domain-containing protein</fullName>
    </recommendedName>
</protein>
<accession>A0A9W6FUG8</accession>
<reference evidence="1" key="1">
    <citation type="submission" date="2022-12" db="EMBL/GenBank/DDBJ databases">
        <title>Reference genome sequencing for broad-spectrum identification of bacterial and archaeal isolates by mass spectrometry.</title>
        <authorList>
            <person name="Sekiguchi Y."/>
            <person name="Tourlousse D.M."/>
        </authorList>
    </citation>
    <scope>NUCLEOTIDE SEQUENCE</scope>
    <source>
        <strain evidence="1">ASRB1</strain>
    </source>
</reference>
<comment type="caution">
    <text evidence="1">The sequence shown here is derived from an EMBL/GenBank/DDBJ whole genome shotgun (WGS) entry which is preliminary data.</text>
</comment>
<sequence>MAAWLLCMGMHPITWGSPGSVTTGESAPAAESVDLFPHKARLRFARCFTIEYHGTYKRLEVLTPWRNARETFVYILVYNARFLEDAGAHYLWRDDKTPGSIPLAIETVVERARAAEFWVDTGMCRSLAELREIDDRYERFSSFCSGKVFNNDARVNAEGGNDFWETGITRPDLVLADLISIFHPELVTEYRRIWYRQLPALAEEKQ</sequence>
<proteinExistence type="predicted"/>
<keyword evidence="2" id="KW-1185">Reference proteome</keyword>
<dbReference type="AlphaFoldDB" id="A0A9W6FUG8"/>
<dbReference type="EMBL" id="BSDR01000001">
    <property type="protein sequence ID" value="GLI35088.1"/>
    <property type="molecule type" value="Genomic_DNA"/>
</dbReference>
<dbReference type="Proteomes" id="UP001144372">
    <property type="component" value="Unassembled WGS sequence"/>
</dbReference>
<evidence type="ECO:0008006" key="3">
    <source>
        <dbReference type="Google" id="ProtNLM"/>
    </source>
</evidence>